<evidence type="ECO:0000313" key="2">
    <source>
        <dbReference type="EMBL" id="HHI89221.1"/>
    </source>
</evidence>
<feature type="compositionally biased region" description="Polar residues" evidence="1">
    <location>
        <begin position="37"/>
        <end position="48"/>
    </location>
</feature>
<dbReference type="InterPro" id="IPR009003">
    <property type="entry name" value="Peptidase_S1_PA"/>
</dbReference>
<dbReference type="Proteomes" id="UP000885806">
    <property type="component" value="Unassembled WGS sequence"/>
</dbReference>
<protein>
    <submittedName>
        <fullName evidence="2">Serine protease</fullName>
    </submittedName>
</protein>
<name>A0A7V5U1I4_9PROT</name>
<dbReference type="GO" id="GO:0008233">
    <property type="term" value="F:peptidase activity"/>
    <property type="evidence" value="ECO:0007669"/>
    <property type="project" value="UniProtKB-KW"/>
</dbReference>
<dbReference type="SUPFAM" id="SSF50494">
    <property type="entry name" value="Trypsin-like serine proteases"/>
    <property type="match status" value="1"/>
</dbReference>
<keyword evidence="2" id="KW-0645">Protease</keyword>
<dbReference type="EMBL" id="DROP01000310">
    <property type="protein sequence ID" value="HHI89221.1"/>
    <property type="molecule type" value="Genomic_DNA"/>
</dbReference>
<accession>A0A7V5U1I4</accession>
<organism evidence="2">
    <name type="scientific">Hellea balneolensis</name>
    <dbReference type="NCBI Taxonomy" id="287478"/>
    <lineage>
        <taxon>Bacteria</taxon>
        <taxon>Pseudomonadati</taxon>
        <taxon>Pseudomonadota</taxon>
        <taxon>Alphaproteobacteria</taxon>
        <taxon>Maricaulales</taxon>
        <taxon>Robiginitomaculaceae</taxon>
        <taxon>Hellea</taxon>
    </lineage>
</organism>
<keyword evidence="2" id="KW-0378">Hydrolase</keyword>
<reference evidence="2" key="1">
    <citation type="journal article" date="2020" name="mSystems">
        <title>Genome- and Community-Level Interaction Insights into Carbon Utilization and Element Cycling Functions of Hydrothermarchaeota in Hydrothermal Sediment.</title>
        <authorList>
            <person name="Zhou Z."/>
            <person name="Liu Y."/>
            <person name="Xu W."/>
            <person name="Pan J."/>
            <person name="Luo Z.H."/>
            <person name="Li M."/>
        </authorList>
    </citation>
    <scope>NUCLEOTIDE SEQUENCE [LARGE SCALE GENOMIC DNA]</scope>
    <source>
        <strain evidence="2">HyVt-538</strain>
    </source>
</reference>
<feature type="non-terminal residue" evidence="2">
    <location>
        <position position="218"/>
    </location>
</feature>
<gene>
    <name evidence="2" type="ORF">ENK01_04625</name>
</gene>
<feature type="region of interest" description="Disordered" evidence="1">
    <location>
        <begin position="22"/>
        <end position="51"/>
    </location>
</feature>
<evidence type="ECO:0000256" key="1">
    <source>
        <dbReference type="SAM" id="MobiDB-lite"/>
    </source>
</evidence>
<proteinExistence type="predicted"/>
<dbReference type="AlphaFoldDB" id="A0A7V5U1I4"/>
<dbReference type="GO" id="GO:0006508">
    <property type="term" value="P:proteolysis"/>
    <property type="evidence" value="ECO:0007669"/>
    <property type="project" value="UniProtKB-KW"/>
</dbReference>
<comment type="caution">
    <text evidence="2">The sequence shown here is derived from an EMBL/GenBank/DDBJ whole genome shotgun (WGS) entry which is preliminary data.</text>
</comment>
<sequence>MPISPFPLFKILARAVLHARPVSQPGRPLPDERPLTRPQQDNPQTGGSSVRRHFFNMPGFQTYGSFFAHWGGWVSAGHVYSEAGDNLPPFARGPVIDRPGGLDAALFGCSLPDIAPPDPVAGQRLVCLGYPAGSAHIAKREASVYLQRPGLSGQWIAHIHTPDEPVVTGMSGGAVIDRESGLPIGILITRNSPADLNNDRDPDESFDFISLAEVWRAA</sequence>